<feature type="transmembrane region" description="Helical" evidence="1">
    <location>
        <begin position="79"/>
        <end position="96"/>
    </location>
</feature>
<dbReference type="EMBL" id="MFVE01000002">
    <property type="protein sequence ID" value="OGI95782.1"/>
    <property type="molecule type" value="Genomic_DNA"/>
</dbReference>
<keyword evidence="1" id="KW-0812">Transmembrane</keyword>
<dbReference type="AlphaFoldDB" id="A0A1F6XNW2"/>
<evidence type="ECO:0000313" key="2">
    <source>
        <dbReference type="EMBL" id="OGI95782.1"/>
    </source>
</evidence>
<accession>A0A1F6XNW2</accession>
<reference evidence="2 3" key="1">
    <citation type="journal article" date="2016" name="Nat. Commun.">
        <title>Thousands of microbial genomes shed light on interconnected biogeochemical processes in an aquifer system.</title>
        <authorList>
            <person name="Anantharaman K."/>
            <person name="Brown C.T."/>
            <person name="Hug L.A."/>
            <person name="Sharon I."/>
            <person name="Castelle C.J."/>
            <person name="Probst A.J."/>
            <person name="Thomas B.C."/>
            <person name="Singh A."/>
            <person name="Wilkins M.J."/>
            <person name="Karaoz U."/>
            <person name="Brodie E.L."/>
            <person name="Williams K.H."/>
            <person name="Hubbard S.S."/>
            <person name="Banfield J.F."/>
        </authorList>
    </citation>
    <scope>NUCLEOTIDE SEQUENCE [LARGE SCALE GENOMIC DNA]</scope>
</reference>
<proteinExistence type="predicted"/>
<keyword evidence="1" id="KW-0472">Membrane</keyword>
<organism evidence="2 3">
    <name type="scientific">Candidatus Nomurabacteria bacterium RIFCSPLOWO2_01_FULL_42_17</name>
    <dbReference type="NCBI Taxonomy" id="1801780"/>
    <lineage>
        <taxon>Bacteria</taxon>
        <taxon>Candidatus Nomuraibacteriota</taxon>
    </lineage>
</organism>
<dbReference type="Proteomes" id="UP000178104">
    <property type="component" value="Unassembled WGS sequence"/>
</dbReference>
<keyword evidence="1" id="KW-1133">Transmembrane helix</keyword>
<dbReference type="STRING" id="1801780.A2917_00520"/>
<evidence type="ECO:0000256" key="1">
    <source>
        <dbReference type="SAM" id="Phobius"/>
    </source>
</evidence>
<evidence type="ECO:0000313" key="3">
    <source>
        <dbReference type="Proteomes" id="UP000178104"/>
    </source>
</evidence>
<sequence length="306" mass="33399">MITPELIGYIKGEFAKGRTREDIRAELVRNGGWSEVDLNEGFRMAIPMQNFVAPSATNQYTINPEVKSEKKLSRKTSENLIFIIVALICLVVWYFYQPQIIGFWNSGVDNIKGLFSSYFSPKTPETADTSTAGDSNNGVASDATSAKDCGTSTAPDLKNATTTISHISVLNCLGTSALSCENAKAVLKSDLFPDVFQIIKTGETCNFKLSYGLDSTLFDRAGKKLAGQSISCPVNIVKAIDESKNPPTFTAPSKDNPVKYASQIHFYGSLGVFVENNLEKNKIQNLGCSGSYIDSVITSYNRMQSQ</sequence>
<protein>
    <submittedName>
        <fullName evidence="2">Uncharacterized protein</fullName>
    </submittedName>
</protein>
<gene>
    <name evidence="2" type="ORF">A2917_00520</name>
</gene>
<name>A0A1F6XNW2_9BACT</name>
<comment type="caution">
    <text evidence="2">The sequence shown here is derived from an EMBL/GenBank/DDBJ whole genome shotgun (WGS) entry which is preliminary data.</text>
</comment>